<sequence>MIKLTWENAYDYCVSRGQRLVYSMADFPDLTEVLAESNISLLTIWTIHKVNNETPKGIRSNEDFPSTIGYNLSDLESVLCVYLVYEDLMIRGWEADECKNETMVHYLLCDDSVNGFLDYETSMEITLYQEKVNWREAKSYCEYKSSALINLDSGFNYARLFGASTFELNLKSGVLFWVEPLKYPDAVVEETMCDYGVVLPPPIGFYIIETYRESCTKPLHDIMCEKQTENISFVQVTYKFTVDVLLLTSIIASTPVECEEHCIAIIKYGIDCDGFNFNWTSHECLFLAVPYKFYLNELRNPADFVSYRYDITDEMLVFLVTYGKVTIGEYKPMNEDESTEFQIQNYYNTASTVGKTITTPKPTSTGGGNAEGRLLTITMGVVGAVASFIMMFKVVSIVHKVQYMESSLAGLHTNRFLAVLSILLKTSVESHSLTVHKIELTQQQYEKIVSRSFGNVKVLASLFDTTASKCIISSKPKTLSHIGQMTK</sequence>
<gene>
    <name evidence="2" type="ORF">MGAL_10B080694</name>
</gene>
<proteinExistence type="predicted"/>
<evidence type="ECO:0008006" key="4">
    <source>
        <dbReference type="Google" id="ProtNLM"/>
    </source>
</evidence>
<keyword evidence="1" id="KW-0472">Membrane</keyword>
<protein>
    <recommendedName>
        <fullName evidence="4">C-type lectin domain-containing protein</fullName>
    </recommendedName>
</protein>
<keyword evidence="1" id="KW-0812">Transmembrane</keyword>
<evidence type="ECO:0000313" key="2">
    <source>
        <dbReference type="EMBL" id="VDI32605.1"/>
    </source>
</evidence>
<reference evidence="2" key="1">
    <citation type="submission" date="2018-11" db="EMBL/GenBank/DDBJ databases">
        <authorList>
            <person name="Alioto T."/>
            <person name="Alioto T."/>
        </authorList>
    </citation>
    <scope>NUCLEOTIDE SEQUENCE</scope>
</reference>
<dbReference type="AlphaFoldDB" id="A0A8B6EBF5"/>
<accession>A0A8B6EBF5</accession>
<dbReference type="Proteomes" id="UP000596742">
    <property type="component" value="Unassembled WGS sequence"/>
</dbReference>
<organism evidence="2 3">
    <name type="scientific">Mytilus galloprovincialis</name>
    <name type="common">Mediterranean mussel</name>
    <dbReference type="NCBI Taxonomy" id="29158"/>
    <lineage>
        <taxon>Eukaryota</taxon>
        <taxon>Metazoa</taxon>
        <taxon>Spiralia</taxon>
        <taxon>Lophotrochozoa</taxon>
        <taxon>Mollusca</taxon>
        <taxon>Bivalvia</taxon>
        <taxon>Autobranchia</taxon>
        <taxon>Pteriomorphia</taxon>
        <taxon>Mytilida</taxon>
        <taxon>Mytiloidea</taxon>
        <taxon>Mytilidae</taxon>
        <taxon>Mytilinae</taxon>
        <taxon>Mytilus</taxon>
    </lineage>
</organism>
<keyword evidence="1" id="KW-1133">Transmembrane helix</keyword>
<feature type="transmembrane region" description="Helical" evidence="1">
    <location>
        <begin position="374"/>
        <end position="395"/>
    </location>
</feature>
<evidence type="ECO:0000256" key="1">
    <source>
        <dbReference type="SAM" id="Phobius"/>
    </source>
</evidence>
<name>A0A8B6EBF5_MYTGA</name>
<evidence type="ECO:0000313" key="3">
    <source>
        <dbReference type="Proteomes" id="UP000596742"/>
    </source>
</evidence>
<keyword evidence="3" id="KW-1185">Reference proteome</keyword>
<comment type="caution">
    <text evidence="2">The sequence shown here is derived from an EMBL/GenBank/DDBJ whole genome shotgun (WGS) entry which is preliminary data.</text>
</comment>
<dbReference type="EMBL" id="UYJE01004933">
    <property type="protein sequence ID" value="VDI32605.1"/>
    <property type="molecule type" value="Genomic_DNA"/>
</dbReference>